<evidence type="ECO:0000313" key="2">
    <source>
        <dbReference type="Proteomes" id="UP000187313"/>
    </source>
</evidence>
<dbReference type="Proteomes" id="UP000187313">
    <property type="component" value="Unassembled WGS sequence"/>
</dbReference>
<protein>
    <submittedName>
        <fullName evidence="1">Uncharacterized protein</fullName>
    </submittedName>
</protein>
<comment type="caution">
    <text evidence="1">The sequence shown here is derived from an EMBL/GenBank/DDBJ whole genome shotgun (WGS) entry which is preliminary data.</text>
</comment>
<name>A0ABX3HGS3_9BACL</name>
<accession>A0ABX3HGS3</accession>
<proteinExistence type="predicted"/>
<gene>
    <name evidence="1" type="ORF">BSK51_21750</name>
</gene>
<reference evidence="1 2" key="1">
    <citation type="submission" date="2016-10" db="EMBL/GenBank/DDBJ databases">
        <title>Paenibacillus species isolates.</title>
        <authorList>
            <person name="Beno S.M."/>
        </authorList>
    </citation>
    <scope>NUCLEOTIDE SEQUENCE [LARGE SCALE GENOMIC DNA]</scope>
    <source>
        <strain evidence="1 2">FSL R5-0923</strain>
    </source>
</reference>
<dbReference type="EMBL" id="MPTD01000015">
    <property type="protein sequence ID" value="OMD48558.1"/>
    <property type="molecule type" value="Genomic_DNA"/>
</dbReference>
<dbReference type="RefSeq" id="WP_076300252.1">
    <property type="nucleotide sequence ID" value="NZ_MPTD01000015.1"/>
</dbReference>
<sequence length="160" mass="18551">MQEFVFIDEPYQLIRADLIEIVIGQIQALNTELVSVKMQLQYIEKYKHNAAFVCLLEQDQSNLIKYLAPIVYMDDIDEHAKRFDNLIYSLMLAQVEESPQMMRAHRIKFVHTVYPTHVECIVLMERKSQPQKLVKKTGESSNSSVSLFMRTMVIAGCGCF</sequence>
<organism evidence="1 2">
    <name type="scientific">Paenibacillus odorifer</name>
    <dbReference type="NCBI Taxonomy" id="189426"/>
    <lineage>
        <taxon>Bacteria</taxon>
        <taxon>Bacillati</taxon>
        <taxon>Bacillota</taxon>
        <taxon>Bacilli</taxon>
        <taxon>Bacillales</taxon>
        <taxon>Paenibacillaceae</taxon>
        <taxon>Paenibacillus</taxon>
    </lineage>
</organism>
<evidence type="ECO:0000313" key="1">
    <source>
        <dbReference type="EMBL" id="OMD48558.1"/>
    </source>
</evidence>
<keyword evidence="2" id="KW-1185">Reference proteome</keyword>